<dbReference type="PROSITE" id="PS00194">
    <property type="entry name" value="THIOREDOXIN_1"/>
    <property type="match status" value="1"/>
</dbReference>
<accession>A0ABP0UBT2</accession>
<evidence type="ECO:0000313" key="4">
    <source>
        <dbReference type="EMBL" id="CAK9216977.1"/>
    </source>
</evidence>
<evidence type="ECO:0000313" key="5">
    <source>
        <dbReference type="Proteomes" id="UP001497512"/>
    </source>
</evidence>
<gene>
    <name evidence="4" type="ORF">CSSPTR1EN2_LOCUS13740</name>
</gene>
<dbReference type="InterPro" id="IPR036249">
    <property type="entry name" value="Thioredoxin-like_sf"/>
</dbReference>
<feature type="domain" description="Thioredoxin" evidence="3">
    <location>
        <begin position="81"/>
        <end position="207"/>
    </location>
</feature>
<dbReference type="EMBL" id="OZ019894">
    <property type="protein sequence ID" value="CAK9216977.1"/>
    <property type="molecule type" value="Genomic_DNA"/>
</dbReference>
<evidence type="ECO:0000256" key="2">
    <source>
        <dbReference type="ARBA" id="ARBA00038337"/>
    </source>
</evidence>
<organism evidence="4 5">
    <name type="scientific">Sphagnum troendelagicum</name>
    <dbReference type="NCBI Taxonomy" id="128251"/>
    <lineage>
        <taxon>Eukaryota</taxon>
        <taxon>Viridiplantae</taxon>
        <taxon>Streptophyta</taxon>
        <taxon>Embryophyta</taxon>
        <taxon>Bryophyta</taxon>
        <taxon>Sphagnophytina</taxon>
        <taxon>Sphagnopsida</taxon>
        <taxon>Sphagnales</taxon>
        <taxon>Sphagnaceae</taxon>
        <taxon>Sphagnum</taxon>
    </lineage>
</organism>
<dbReference type="PROSITE" id="PS51257">
    <property type="entry name" value="PROKAR_LIPOPROTEIN"/>
    <property type="match status" value="1"/>
</dbReference>
<dbReference type="PANTHER" id="PTHR46115">
    <property type="entry name" value="THIOREDOXIN-LIKE PROTEIN 1"/>
    <property type="match status" value="1"/>
</dbReference>
<reference evidence="4" key="1">
    <citation type="submission" date="2024-02" db="EMBL/GenBank/DDBJ databases">
        <authorList>
            <consortium name="ELIXIR-Norway"/>
            <consortium name="Elixir Norway"/>
        </authorList>
    </citation>
    <scope>NUCLEOTIDE SEQUENCE</scope>
</reference>
<dbReference type="InterPro" id="IPR017937">
    <property type="entry name" value="Thioredoxin_CS"/>
</dbReference>
<keyword evidence="1" id="KW-1015">Disulfide bond</keyword>
<protein>
    <recommendedName>
        <fullName evidence="3">Thioredoxin domain-containing protein</fullName>
    </recommendedName>
</protein>
<sequence>MLGQVVKSTGSSFSTSSTSCFVAAAQRRVLSSKMVTGLGFGSLREMTLGCCWSLSLCNGPRELQMRRRSLGLSREFREKSCTWGVRMFSHTEEPGEGNVTIVEDSETINRFLQEAGDSLVVLDISSKTCGPCRRIYPMVVQLSIEYPDVIFLKINGDRSINTSRALMKKWGVGAVPTFRFFRNGELVHSQTGAKFDVLKTHLAQHYNKTIRTQQM</sequence>
<keyword evidence="5" id="KW-1185">Reference proteome</keyword>
<dbReference type="PROSITE" id="PS51352">
    <property type="entry name" value="THIOREDOXIN_2"/>
    <property type="match status" value="1"/>
</dbReference>
<dbReference type="SUPFAM" id="SSF52833">
    <property type="entry name" value="Thioredoxin-like"/>
    <property type="match status" value="1"/>
</dbReference>
<evidence type="ECO:0000259" key="3">
    <source>
        <dbReference type="PROSITE" id="PS51352"/>
    </source>
</evidence>
<comment type="similarity">
    <text evidence="2">Belongs to the thioredoxin family. Plant F-type subfamily.</text>
</comment>
<name>A0ABP0UBT2_9BRYO</name>
<evidence type="ECO:0000256" key="1">
    <source>
        <dbReference type="ARBA" id="ARBA00023157"/>
    </source>
</evidence>
<dbReference type="InterPro" id="IPR013766">
    <property type="entry name" value="Thioredoxin_domain"/>
</dbReference>
<dbReference type="Proteomes" id="UP001497512">
    <property type="component" value="Chromosome 2"/>
</dbReference>
<proteinExistence type="inferred from homology"/>
<dbReference type="Gene3D" id="3.40.30.10">
    <property type="entry name" value="Glutaredoxin"/>
    <property type="match status" value="1"/>
</dbReference>
<dbReference type="CDD" id="cd02947">
    <property type="entry name" value="TRX_family"/>
    <property type="match status" value="1"/>
</dbReference>
<dbReference type="Pfam" id="PF00085">
    <property type="entry name" value="Thioredoxin"/>
    <property type="match status" value="1"/>
</dbReference>